<evidence type="ECO:0000313" key="7">
    <source>
        <dbReference type="EMBL" id="MBB5576972.1"/>
    </source>
</evidence>
<dbReference type="GO" id="GO:0016814">
    <property type="term" value="F:hydrolase activity, acting on carbon-nitrogen (but not peptide) bonds, in cyclic amidines"/>
    <property type="evidence" value="ECO:0007669"/>
    <property type="project" value="UniProtKB-ARBA"/>
</dbReference>
<comment type="cofactor">
    <cofactor evidence="1">
        <name>Zn(2+)</name>
        <dbReference type="ChEBI" id="CHEBI:29105"/>
    </cofactor>
</comment>
<dbReference type="AlphaFoldDB" id="A0A7W8XWN6"/>
<sequence>MAPPGGNLPTIDLHVHLRGTIDQSTALTLAKKNHVHIANRYLKPDEGYVWSNFEEFLNVYDQIGRVVRTAEDLYAIAISYLKRCASEGTIYVELMLSPGHSVLNGIPFGEQINAMETAFEHARHEAGIEGGLIVTCVRHRGPDEAVAMAEQTVQNLSPAVIGFGLTGNELLFDAAEFKGAFLVAGEAGLGLTAHTGEWRDAASVLHTVEQLNLSRVGHGIRASEDKAVLERLVERNVGFEVCLSSNFALAPHYSRLKHPLGEMLAAGCKISLATDDPAFFNTTPNREYSIAEKSFGLSASQLLQITLDSIDMSFGRSDTKMRLRQKVGH</sequence>
<evidence type="ECO:0000256" key="5">
    <source>
        <dbReference type="ARBA" id="ARBA00022833"/>
    </source>
</evidence>
<evidence type="ECO:0000256" key="1">
    <source>
        <dbReference type="ARBA" id="ARBA00001947"/>
    </source>
</evidence>
<evidence type="ECO:0000256" key="4">
    <source>
        <dbReference type="ARBA" id="ARBA00022801"/>
    </source>
</evidence>
<dbReference type="Gene3D" id="3.20.20.140">
    <property type="entry name" value="Metal-dependent hydrolases"/>
    <property type="match status" value="1"/>
</dbReference>
<evidence type="ECO:0000256" key="3">
    <source>
        <dbReference type="ARBA" id="ARBA00022723"/>
    </source>
</evidence>
<reference evidence="7 8" key="1">
    <citation type="submission" date="2020-08" db="EMBL/GenBank/DDBJ databases">
        <title>Genomic Encyclopedia of Type Strains, Phase IV (KMG-V): Genome sequencing to study the core and pangenomes of soil and plant-associated prokaryotes.</title>
        <authorList>
            <person name="Whitman W."/>
        </authorList>
    </citation>
    <scope>NUCLEOTIDE SEQUENCE [LARGE SCALE GENOMIC DNA]</scope>
    <source>
        <strain evidence="7 8">SEMIA 4064</strain>
    </source>
</reference>
<dbReference type="InterPro" id="IPR032466">
    <property type="entry name" value="Metal_Hydrolase"/>
</dbReference>
<dbReference type="Pfam" id="PF00962">
    <property type="entry name" value="A_deaminase"/>
    <property type="match status" value="1"/>
</dbReference>
<evidence type="ECO:0000256" key="2">
    <source>
        <dbReference type="ARBA" id="ARBA00006676"/>
    </source>
</evidence>
<dbReference type="GO" id="GO:0046872">
    <property type="term" value="F:metal ion binding"/>
    <property type="evidence" value="ECO:0007669"/>
    <property type="project" value="UniProtKB-KW"/>
</dbReference>
<dbReference type="InterPro" id="IPR001365">
    <property type="entry name" value="A_deaminase_dom"/>
</dbReference>
<dbReference type="RefSeq" id="WP_107109880.1">
    <property type="nucleotide sequence ID" value="NZ_JACHBI010000015.1"/>
</dbReference>
<dbReference type="PANTHER" id="PTHR43114">
    <property type="entry name" value="ADENINE DEAMINASE"/>
    <property type="match status" value="1"/>
</dbReference>
<accession>A0A7W8XWN6</accession>
<gene>
    <name evidence="7" type="ORF">GGD50_005619</name>
</gene>
<comment type="caution">
    <text evidence="7">The sequence shown here is derived from an EMBL/GenBank/DDBJ whole genome shotgun (WGS) entry which is preliminary data.</text>
</comment>
<dbReference type="SUPFAM" id="SSF51556">
    <property type="entry name" value="Metallo-dependent hydrolases"/>
    <property type="match status" value="1"/>
</dbReference>
<dbReference type="InterPro" id="IPR006330">
    <property type="entry name" value="Ado/ade_deaminase"/>
</dbReference>
<name>A0A7W8XWN6_9HYPH</name>
<comment type="similarity">
    <text evidence="2">Belongs to the metallo-dependent hydrolases superfamily. Adenosine and AMP deaminases family.</text>
</comment>
<feature type="domain" description="Adenosine deaminase" evidence="6">
    <location>
        <begin position="9"/>
        <end position="327"/>
    </location>
</feature>
<dbReference type="EC" id="3.5.4.4" evidence="7"/>
<dbReference type="PANTHER" id="PTHR43114:SF6">
    <property type="entry name" value="ADENINE DEAMINASE"/>
    <property type="match status" value="1"/>
</dbReference>
<keyword evidence="4 7" id="KW-0378">Hydrolase</keyword>
<dbReference type="NCBIfam" id="TIGR01430">
    <property type="entry name" value="aden_deam"/>
    <property type="match status" value="1"/>
</dbReference>
<keyword evidence="3" id="KW-0479">Metal-binding</keyword>
<keyword evidence="5" id="KW-0862">Zinc</keyword>
<dbReference type="GO" id="GO:0019239">
    <property type="term" value="F:deaminase activity"/>
    <property type="evidence" value="ECO:0007669"/>
    <property type="project" value="InterPro"/>
</dbReference>
<evidence type="ECO:0000259" key="6">
    <source>
        <dbReference type="Pfam" id="PF00962"/>
    </source>
</evidence>
<dbReference type="Proteomes" id="UP000549882">
    <property type="component" value="Unassembled WGS sequence"/>
</dbReference>
<protein>
    <submittedName>
        <fullName evidence="7">Adenosine deaminase</fullName>
        <ecNumber evidence="7">3.5.4.4</ecNumber>
    </submittedName>
</protein>
<dbReference type="EMBL" id="JACHBI010000015">
    <property type="protein sequence ID" value="MBB5576972.1"/>
    <property type="molecule type" value="Genomic_DNA"/>
</dbReference>
<organism evidence="7 8">
    <name type="scientific">Rhizobium paranaense</name>
    <dbReference type="NCBI Taxonomy" id="1650438"/>
    <lineage>
        <taxon>Bacteria</taxon>
        <taxon>Pseudomonadati</taxon>
        <taxon>Pseudomonadota</taxon>
        <taxon>Alphaproteobacteria</taxon>
        <taxon>Hyphomicrobiales</taxon>
        <taxon>Rhizobiaceae</taxon>
        <taxon>Rhizobium/Agrobacterium group</taxon>
        <taxon>Rhizobium</taxon>
    </lineage>
</organism>
<evidence type="ECO:0000313" key="8">
    <source>
        <dbReference type="Proteomes" id="UP000549882"/>
    </source>
</evidence>
<keyword evidence="8" id="KW-1185">Reference proteome</keyword>
<proteinExistence type="inferred from homology"/>